<dbReference type="GO" id="GO:0003735">
    <property type="term" value="F:structural constituent of ribosome"/>
    <property type="evidence" value="ECO:0007669"/>
    <property type="project" value="InterPro"/>
</dbReference>
<dbReference type="EMBL" id="HBUF01611451">
    <property type="protein sequence ID" value="CAG6778804.1"/>
    <property type="molecule type" value="Transcribed_RNA"/>
</dbReference>
<dbReference type="Gene3D" id="3.40.30.10">
    <property type="entry name" value="Glutaredoxin"/>
    <property type="match status" value="1"/>
</dbReference>
<dbReference type="SUPFAM" id="SSF52833">
    <property type="entry name" value="Thioredoxin-like"/>
    <property type="match status" value="1"/>
</dbReference>
<reference evidence="9" key="1">
    <citation type="submission" date="2021-05" db="EMBL/GenBank/DDBJ databases">
        <authorList>
            <person name="Alioto T."/>
            <person name="Alioto T."/>
            <person name="Gomez Garrido J."/>
        </authorList>
    </citation>
    <scope>NUCLEOTIDE SEQUENCE</scope>
</reference>
<dbReference type="EMBL" id="HBUF01611450">
    <property type="protein sequence ID" value="CAG6778803.1"/>
    <property type="molecule type" value="Transcribed_RNA"/>
</dbReference>
<dbReference type="AlphaFoldDB" id="A0A8D9B577"/>
<dbReference type="EMBL" id="HBUF01354879">
    <property type="protein sequence ID" value="CAG6716682.1"/>
    <property type="molecule type" value="Transcribed_RNA"/>
</dbReference>
<comment type="subcellular location">
    <subcellularLocation>
        <location evidence="1">Mitochondrion</location>
    </subcellularLocation>
</comment>
<dbReference type="InterPro" id="IPR040049">
    <property type="entry name" value="Ribosomal_mS25/mL61"/>
</dbReference>
<evidence type="ECO:0000256" key="2">
    <source>
        <dbReference type="ARBA" id="ARBA00008046"/>
    </source>
</evidence>
<dbReference type="EMBL" id="HBUF01611449">
    <property type="protein sequence ID" value="CAG6778802.1"/>
    <property type="molecule type" value="Transcribed_RNA"/>
</dbReference>
<evidence type="ECO:0000256" key="1">
    <source>
        <dbReference type="ARBA" id="ARBA00004173"/>
    </source>
</evidence>
<dbReference type="GO" id="GO:1990904">
    <property type="term" value="C:ribonucleoprotein complex"/>
    <property type="evidence" value="ECO:0007669"/>
    <property type="project" value="UniProtKB-KW"/>
</dbReference>
<dbReference type="Pfam" id="PF05047">
    <property type="entry name" value="L51_S25_CI-B8"/>
    <property type="match status" value="1"/>
</dbReference>
<feature type="domain" description="Ribosomal protein/NADH dehydrogenase" evidence="8">
    <location>
        <begin position="36"/>
        <end position="110"/>
    </location>
</feature>
<name>A0A8D9B577_9HEMI</name>
<protein>
    <recommendedName>
        <fullName evidence="6">Small ribosomal subunit protein mS25</fullName>
    </recommendedName>
    <alternativeName>
        <fullName evidence="7">28S ribosomal protein S25, mitochondrial</fullName>
    </alternativeName>
</protein>
<evidence type="ECO:0000256" key="4">
    <source>
        <dbReference type="ARBA" id="ARBA00023128"/>
    </source>
</evidence>
<evidence type="ECO:0000256" key="6">
    <source>
        <dbReference type="ARBA" id="ARBA00035139"/>
    </source>
</evidence>
<dbReference type="SMART" id="SM00916">
    <property type="entry name" value="L51_S25_CI-B8"/>
    <property type="match status" value="1"/>
</dbReference>
<dbReference type="PANTHER" id="PTHR13274">
    <property type="entry name" value="MITOCHONDRIAL RIBOSOMAL PROTEIN S25"/>
    <property type="match status" value="1"/>
</dbReference>
<dbReference type="EMBL" id="HBUF01276924">
    <property type="protein sequence ID" value="CAG6686516.1"/>
    <property type="molecule type" value="Transcribed_RNA"/>
</dbReference>
<comment type="similarity">
    <text evidence="2">Belongs to the mitochondrion-specific ribosomal protein mS25 family.</text>
</comment>
<accession>A0A8D9B577</accession>
<keyword evidence="3 9" id="KW-0689">Ribosomal protein</keyword>
<evidence type="ECO:0000256" key="3">
    <source>
        <dbReference type="ARBA" id="ARBA00022980"/>
    </source>
</evidence>
<keyword evidence="5" id="KW-0687">Ribonucleoprotein</keyword>
<evidence type="ECO:0000256" key="5">
    <source>
        <dbReference type="ARBA" id="ARBA00023274"/>
    </source>
</evidence>
<evidence type="ECO:0000259" key="8">
    <source>
        <dbReference type="SMART" id="SM00916"/>
    </source>
</evidence>
<evidence type="ECO:0000313" key="9">
    <source>
        <dbReference type="EMBL" id="CAG6778804.1"/>
    </source>
</evidence>
<dbReference type="GO" id="GO:0005840">
    <property type="term" value="C:ribosome"/>
    <property type="evidence" value="ECO:0007669"/>
    <property type="project" value="UniProtKB-KW"/>
</dbReference>
<sequence>MGFLIGEAPIRRTLKYLNAGRIVFKDQIKIFSINYNRGAKSHKGAHEFVFWHFTQIQYKNPNVQLQVFKNITPTPFITTYLDNGSEMLIDIDNKSKDEILEHLVKVLGKTEQVLKAEAIAREKKDNPANFGFKCEKHCICQIPGQIPCPGLVRLPDFMRRKKMLTQG</sequence>
<dbReference type="EMBL" id="HBUF01101111">
    <property type="protein sequence ID" value="CAG6638056.1"/>
    <property type="molecule type" value="Transcribed_RNA"/>
</dbReference>
<keyword evidence="4" id="KW-0496">Mitochondrion</keyword>
<proteinExistence type="inferred from homology"/>
<dbReference type="EMBL" id="HBUF01354878">
    <property type="protein sequence ID" value="CAG6716681.1"/>
    <property type="molecule type" value="Transcribed_RNA"/>
</dbReference>
<dbReference type="EMBL" id="HBUF01101112">
    <property type="protein sequence ID" value="CAG6638057.1"/>
    <property type="molecule type" value="Transcribed_RNA"/>
</dbReference>
<dbReference type="GO" id="GO:0005739">
    <property type="term" value="C:mitochondrion"/>
    <property type="evidence" value="ECO:0007669"/>
    <property type="project" value="UniProtKB-SubCell"/>
</dbReference>
<dbReference type="InterPro" id="IPR007741">
    <property type="entry name" value="Ribosomal_mL43/mS25/NADH_DH"/>
</dbReference>
<organism evidence="9">
    <name type="scientific">Cacopsylla melanoneura</name>
    <dbReference type="NCBI Taxonomy" id="428564"/>
    <lineage>
        <taxon>Eukaryota</taxon>
        <taxon>Metazoa</taxon>
        <taxon>Ecdysozoa</taxon>
        <taxon>Arthropoda</taxon>
        <taxon>Hexapoda</taxon>
        <taxon>Insecta</taxon>
        <taxon>Pterygota</taxon>
        <taxon>Neoptera</taxon>
        <taxon>Paraneoptera</taxon>
        <taxon>Hemiptera</taxon>
        <taxon>Sternorrhyncha</taxon>
        <taxon>Psylloidea</taxon>
        <taxon>Psyllidae</taxon>
        <taxon>Psyllinae</taxon>
        <taxon>Cacopsylla</taxon>
    </lineage>
</organism>
<evidence type="ECO:0000256" key="7">
    <source>
        <dbReference type="ARBA" id="ARBA00035369"/>
    </source>
</evidence>
<dbReference type="InterPro" id="IPR036249">
    <property type="entry name" value="Thioredoxin-like_sf"/>
</dbReference>
<dbReference type="PANTHER" id="PTHR13274:SF2">
    <property type="entry name" value="SMALL RIBOSOMAL SUBUNIT PROTEIN MS25"/>
    <property type="match status" value="1"/>
</dbReference>